<name>A0A8T9MTC2_9NEIS</name>
<reference evidence="1" key="2">
    <citation type="submission" date="2024-09" db="EMBL/GenBank/DDBJ databases">
        <authorList>
            <person name="Veyrier F.J."/>
        </authorList>
    </citation>
    <scope>NUCLEOTIDE SEQUENCE</scope>
    <source>
        <strain evidence="1">17694</strain>
    </source>
</reference>
<dbReference type="Pfam" id="PF16732">
    <property type="entry name" value="ComP_DUS"/>
    <property type="match status" value="1"/>
</dbReference>
<dbReference type="KEGG" id="ckh:LVJ77_02335"/>
<proteinExistence type="predicted"/>
<keyword evidence="2" id="KW-1185">Reference proteome</keyword>
<dbReference type="InterPro" id="IPR045584">
    <property type="entry name" value="Pilin-like"/>
</dbReference>
<dbReference type="SUPFAM" id="SSF54523">
    <property type="entry name" value="Pili subunits"/>
    <property type="match status" value="1"/>
</dbReference>
<evidence type="ECO:0000313" key="2">
    <source>
        <dbReference type="Proteomes" id="UP000831534"/>
    </source>
</evidence>
<sequence length="155" mass="17846">MAGKMRGFVLSELLVVLLILSVLAVAAYPGVEAYVRRARLYEAQQAMMLNMRHLEQHYMQRFSFKKNRREWADLPVAQTKHFCIRMQGNPASTNKYDDSYTMKAVAFDRDREPRVLVVSQDGRWRVCERSRSRCDDAGYFSNPNNQSGDSGCVAQ</sequence>
<dbReference type="AlphaFoldDB" id="A0A8T9MTC2"/>
<organism evidence="1 2">
    <name type="scientific">Conchiformibius kuhniae</name>
    <dbReference type="NCBI Taxonomy" id="211502"/>
    <lineage>
        <taxon>Bacteria</taxon>
        <taxon>Pseudomonadati</taxon>
        <taxon>Pseudomonadota</taxon>
        <taxon>Betaproteobacteria</taxon>
        <taxon>Neisseriales</taxon>
        <taxon>Neisseriaceae</taxon>
        <taxon>Conchiformibius</taxon>
    </lineage>
</organism>
<evidence type="ECO:0000313" key="1">
    <source>
        <dbReference type="EMBL" id="UOP05130.2"/>
    </source>
</evidence>
<dbReference type="NCBIfam" id="TIGR02532">
    <property type="entry name" value="IV_pilin_GFxxxE"/>
    <property type="match status" value="1"/>
</dbReference>
<dbReference type="EMBL" id="CP091521">
    <property type="protein sequence ID" value="UOP05130.2"/>
    <property type="molecule type" value="Genomic_DNA"/>
</dbReference>
<dbReference type="GO" id="GO:0043683">
    <property type="term" value="P:type IV pilus assembly"/>
    <property type="evidence" value="ECO:0007669"/>
    <property type="project" value="InterPro"/>
</dbReference>
<accession>A0A8T9MTC2</accession>
<protein>
    <submittedName>
        <fullName evidence="1">Type IV pilin protein</fullName>
    </submittedName>
</protein>
<dbReference type="RefSeq" id="WP_245571901.1">
    <property type="nucleotide sequence ID" value="NZ_CP091521.1"/>
</dbReference>
<dbReference type="Gene3D" id="3.30.700.50">
    <property type="match status" value="1"/>
</dbReference>
<gene>
    <name evidence="1" type="ORF">LVJ77_02335</name>
</gene>
<reference evidence="1" key="1">
    <citation type="journal article" date="2022" name="Res Sq">
        <title>Evolution of multicellular longitudinally dividing oral cavity symbionts (Neisseriaceae).</title>
        <authorList>
            <person name="Nyongesa S."/>
            <person name="Weber P."/>
            <person name="Bernet E."/>
            <person name="Pullido F."/>
            <person name="Nieckarz M."/>
            <person name="Delaby M."/>
            <person name="Nieves C."/>
            <person name="Viehboeck T."/>
            <person name="Krause N."/>
            <person name="Rivera-Millot A."/>
            <person name="Nakamura A."/>
            <person name="Vischer N."/>
            <person name="VanNieuwenhze M."/>
            <person name="Brun Y."/>
            <person name="Cava F."/>
            <person name="Bulgheresi S."/>
            <person name="Veyrier F."/>
        </authorList>
    </citation>
    <scope>NUCLEOTIDE SEQUENCE</scope>
    <source>
        <strain evidence="1">17694</strain>
    </source>
</reference>
<dbReference type="InterPro" id="IPR031982">
    <property type="entry name" value="PilE-like"/>
</dbReference>
<dbReference type="InterPro" id="IPR012902">
    <property type="entry name" value="N_methyl_site"/>
</dbReference>
<dbReference type="Proteomes" id="UP000831534">
    <property type="component" value="Chromosome"/>
</dbReference>